<dbReference type="InParanoid" id="A0A194WXM3"/>
<dbReference type="Pfam" id="PF00069">
    <property type="entry name" value="Pkinase"/>
    <property type="match status" value="1"/>
</dbReference>
<dbReference type="EC" id="2.7.11.1" evidence="1"/>
<evidence type="ECO:0000256" key="7">
    <source>
        <dbReference type="ARBA" id="ARBA00047899"/>
    </source>
</evidence>
<dbReference type="InterPro" id="IPR050660">
    <property type="entry name" value="NEK_Ser/Thr_kinase"/>
</dbReference>
<evidence type="ECO:0000313" key="10">
    <source>
        <dbReference type="EMBL" id="KUJ12337.1"/>
    </source>
</evidence>
<accession>A0A194WXM3</accession>
<protein>
    <recommendedName>
        <fullName evidence="1">non-specific serine/threonine protein kinase</fullName>
        <ecNumber evidence="1">2.7.11.1</ecNumber>
    </recommendedName>
</protein>
<comment type="catalytic activity">
    <reaction evidence="8">
        <text>L-seryl-[protein] + ATP = O-phospho-L-seryl-[protein] + ADP + H(+)</text>
        <dbReference type="Rhea" id="RHEA:17989"/>
        <dbReference type="Rhea" id="RHEA-COMP:9863"/>
        <dbReference type="Rhea" id="RHEA-COMP:11604"/>
        <dbReference type="ChEBI" id="CHEBI:15378"/>
        <dbReference type="ChEBI" id="CHEBI:29999"/>
        <dbReference type="ChEBI" id="CHEBI:30616"/>
        <dbReference type="ChEBI" id="CHEBI:83421"/>
        <dbReference type="ChEBI" id="CHEBI:456216"/>
        <dbReference type="EC" id="2.7.11.1"/>
    </reaction>
</comment>
<evidence type="ECO:0000256" key="2">
    <source>
        <dbReference type="ARBA" id="ARBA00022527"/>
    </source>
</evidence>
<dbReference type="InterPro" id="IPR000719">
    <property type="entry name" value="Prot_kinase_dom"/>
</dbReference>
<feature type="domain" description="Protein kinase" evidence="9">
    <location>
        <begin position="1"/>
        <end position="343"/>
    </location>
</feature>
<comment type="catalytic activity">
    <reaction evidence="7">
        <text>L-threonyl-[protein] + ATP = O-phospho-L-threonyl-[protein] + ADP + H(+)</text>
        <dbReference type="Rhea" id="RHEA:46608"/>
        <dbReference type="Rhea" id="RHEA-COMP:11060"/>
        <dbReference type="Rhea" id="RHEA-COMP:11605"/>
        <dbReference type="ChEBI" id="CHEBI:15378"/>
        <dbReference type="ChEBI" id="CHEBI:30013"/>
        <dbReference type="ChEBI" id="CHEBI:30616"/>
        <dbReference type="ChEBI" id="CHEBI:61977"/>
        <dbReference type="ChEBI" id="CHEBI:456216"/>
        <dbReference type="EC" id="2.7.11.1"/>
    </reaction>
</comment>
<dbReference type="PROSITE" id="PS50011">
    <property type="entry name" value="PROTEIN_KINASE_DOM"/>
    <property type="match status" value="1"/>
</dbReference>
<dbReference type="Proteomes" id="UP000070700">
    <property type="component" value="Unassembled WGS sequence"/>
</dbReference>
<gene>
    <name evidence="10" type="ORF">LY89DRAFT_205879</name>
</gene>
<dbReference type="EMBL" id="KQ947424">
    <property type="protein sequence ID" value="KUJ12337.1"/>
    <property type="molecule type" value="Genomic_DNA"/>
</dbReference>
<dbReference type="SMART" id="SM00220">
    <property type="entry name" value="S_TKc"/>
    <property type="match status" value="1"/>
</dbReference>
<dbReference type="InterPro" id="IPR011009">
    <property type="entry name" value="Kinase-like_dom_sf"/>
</dbReference>
<dbReference type="STRING" id="149040.A0A194WXM3"/>
<evidence type="ECO:0000313" key="11">
    <source>
        <dbReference type="Proteomes" id="UP000070700"/>
    </source>
</evidence>
<keyword evidence="4" id="KW-0547">Nucleotide-binding</keyword>
<proteinExistence type="predicted"/>
<dbReference type="PANTHER" id="PTHR43671:SF98">
    <property type="entry name" value="SERINE_THREONINE-PROTEIN KINASE NEK11"/>
    <property type="match status" value="1"/>
</dbReference>
<evidence type="ECO:0000256" key="5">
    <source>
        <dbReference type="ARBA" id="ARBA00022777"/>
    </source>
</evidence>
<evidence type="ECO:0000256" key="4">
    <source>
        <dbReference type="ARBA" id="ARBA00022741"/>
    </source>
</evidence>
<organism evidence="10 11">
    <name type="scientific">Mollisia scopiformis</name>
    <name type="common">Conifer needle endophyte fungus</name>
    <name type="synonym">Phialocephala scopiformis</name>
    <dbReference type="NCBI Taxonomy" id="149040"/>
    <lineage>
        <taxon>Eukaryota</taxon>
        <taxon>Fungi</taxon>
        <taxon>Dikarya</taxon>
        <taxon>Ascomycota</taxon>
        <taxon>Pezizomycotina</taxon>
        <taxon>Leotiomycetes</taxon>
        <taxon>Helotiales</taxon>
        <taxon>Mollisiaceae</taxon>
        <taxon>Mollisia</taxon>
    </lineage>
</organism>
<evidence type="ECO:0000256" key="8">
    <source>
        <dbReference type="ARBA" id="ARBA00048679"/>
    </source>
</evidence>
<reference evidence="10 11" key="1">
    <citation type="submission" date="2015-10" db="EMBL/GenBank/DDBJ databases">
        <title>Full genome of DAOMC 229536 Phialocephala scopiformis, a fungal endophyte of spruce producing the potent anti-insectan compound rugulosin.</title>
        <authorList>
            <consortium name="DOE Joint Genome Institute"/>
            <person name="Walker A.K."/>
            <person name="Frasz S.L."/>
            <person name="Seifert K.A."/>
            <person name="Miller J.D."/>
            <person name="Mondo S.J."/>
            <person name="Labutti K."/>
            <person name="Lipzen A."/>
            <person name="Dockter R."/>
            <person name="Kennedy M."/>
            <person name="Grigoriev I.V."/>
            <person name="Spatafora J.W."/>
        </authorList>
    </citation>
    <scope>NUCLEOTIDE SEQUENCE [LARGE SCALE GENOMIC DNA]</scope>
    <source>
        <strain evidence="10 11">CBS 120377</strain>
    </source>
</reference>
<dbReference type="SUPFAM" id="SSF56112">
    <property type="entry name" value="Protein kinase-like (PK-like)"/>
    <property type="match status" value="1"/>
</dbReference>
<dbReference type="GO" id="GO:0004674">
    <property type="term" value="F:protein serine/threonine kinase activity"/>
    <property type="evidence" value="ECO:0007669"/>
    <property type="project" value="UniProtKB-KW"/>
</dbReference>
<evidence type="ECO:0000256" key="1">
    <source>
        <dbReference type="ARBA" id="ARBA00012513"/>
    </source>
</evidence>
<evidence type="ECO:0000259" key="9">
    <source>
        <dbReference type="PROSITE" id="PS50011"/>
    </source>
</evidence>
<dbReference type="GO" id="GO:0005524">
    <property type="term" value="F:ATP binding"/>
    <property type="evidence" value="ECO:0007669"/>
    <property type="project" value="UniProtKB-KW"/>
</dbReference>
<evidence type="ECO:0000256" key="3">
    <source>
        <dbReference type="ARBA" id="ARBA00022679"/>
    </source>
</evidence>
<keyword evidence="3" id="KW-0808">Transferase</keyword>
<keyword evidence="11" id="KW-1185">Reference proteome</keyword>
<dbReference type="KEGG" id="psco:LY89DRAFT_205879"/>
<sequence>MTANMSNGIHPRYVPRDQKEAQTLASSIQVLRVSDNKPFLAAKIPSMLCKDAIETDDEGEPTITTNLASALLPVAALPISRILNHPNIISLVDIVHKSGEEGSNQNFGAFSDITIWEDMNAGSLAYLLPPVNNYPTFSDETAWHNLAAQNFRRFSLPESLCWHVLKSMCRALLWLHFGIKETPGIPGEYRPHDDDWQPILIMDVSPPQIWFKRARFGEMYGECKLGGFQWAKVTGMIGGRMAMANIRYDAPRRNQYYWAPEIYRNTNSWSRPSEIWSLGATIYTMMTGIPPPRFHDWNWQVSRMCDKGFSQPLREIVGAMLKHHPADRPTALDLVNKVNTEWKIWRSNSVEGRRVVDVDDKIKLKMSLGPGVGQMGSM</sequence>
<dbReference type="RefSeq" id="XP_018066692.1">
    <property type="nucleotide sequence ID" value="XM_018205819.1"/>
</dbReference>
<keyword evidence="6" id="KW-0067">ATP-binding</keyword>
<name>A0A194WXM3_MOLSC</name>
<dbReference type="GeneID" id="28815545"/>
<dbReference type="OrthoDB" id="4062651at2759"/>
<dbReference type="Gene3D" id="1.10.510.10">
    <property type="entry name" value="Transferase(Phosphotransferase) domain 1"/>
    <property type="match status" value="1"/>
</dbReference>
<dbReference type="PANTHER" id="PTHR43671">
    <property type="entry name" value="SERINE/THREONINE-PROTEIN KINASE NEK"/>
    <property type="match status" value="1"/>
</dbReference>
<dbReference type="AlphaFoldDB" id="A0A194WXM3"/>
<keyword evidence="5 10" id="KW-0418">Kinase</keyword>
<keyword evidence="2" id="KW-0723">Serine/threonine-protein kinase</keyword>
<evidence type="ECO:0000256" key="6">
    <source>
        <dbReference type="ARBA" id="ARBA00022840"/>
    </source>
</evidence>